<keyword evidence="2" id="KW-0732">Signal</keyword>
<evidence type="ECO:0000256" key="2">
    <source>
        <dbReference type="SAM" id="SignalP"/>
    </source>
</evidence>
<keyword evidence="5" id="KW-1185">Reference proteome</keyword>
<organism evidence="4 5">
    <name type="scientific">Pseudoxanthomonas gei</name>
    <dbReference type="NCBI Taxonomy" id="1383030"/>
    <lineage>
        <taxon>Bacteria</taxon>
        <taxon>Pseudomonadati</taxon>
        <taxon>Pseudomonadota</taxon>
        <taxon>Gammaproteobacteria</taxon>
        <taxon>Lysobacterales</taxon>
        <taxon>Lysobacteraceae</taxon>
        <taxon>Pseudoxanthomonas</taxon>
    </lineage>
</organism>
<accession>A0ABX0AIB9</accession>
<dbReference type="InterPro" id="IPR025419">
    <property type="entry name" value="DUF4142"/>
</dbReference>
<feature type="compositionally biased region" description="Low complexity" evidence="1">
    <location>
        <begin position="25"/>
        <end position="52"/>
    </location>
</feature>
<reference evidence="4 5" key="1">
    <citation type="submission" date="2018-07" db="EMBL/GenBank/DDBJ databases">
        <title>Whole genome Sequencing of Pseudoxanthomonas gei KCTC 32298 (T).</title>
        <authorList>
            <person name="Kumar S."/>
            <person name="Bansal K."/>
            <person name="Kaur A."/>
            <person name="Patil P."/>
            <person name="Sharma S."/>
            <person name="Patil P.B."/>
        </authorList>
    </citation>
    <scope>NUCLEOTIDE SEQUENCE [LARGE SCALE GENOMIC DNA]</scope>
    <source>
        <strain evidence="4 5">KCTC 32298</strain>
    </source>
</reference>
<protein>
    <submittedName>
        <fullName evidence="4">DUF4142 domain-containing protein</fullName>
    </submittedName>
</protein>
<evidence type="ECO:0000313" key="4">
    <source>
        <dbReference type="EMBL" id="NDK39961.1"/>
    </source>
</evidence>
<name>A0ABX0AIB9_9GAMM</name>
<feature type="domain" description="DUF4142" evidence="3">
    <location>
        <begin position="71"/>
        <end position="205"/>
    </location>
</feature>
<evidence type="ECO:0000313" key="5">
    <source>
        <dbReference type="Proteomes" id="UP001429354"/>
    </source>
</evidence>
<dbReference type="PANTHER" id="PTHR38593">
    <property type="entry name" value="BLR2558 PROTEIN"/>
    <property type="match status" value="1"/>
</dbReference>
<dbReference type="EMBL" id="QOVG01000010">
    <property type="protein sequence ID" value="NDK39961.1"/>
    <property type="molecule type" value="Genomic_DNA"/>
</dbReference>
<dbReference type="Pfam" id="PF13628">
    <property type="entry name" value="DUF4142"/>
    <property type="match status" value="1"/>
</dbReference>
<dbReference type="PANTHER" id="PTHR38593:SF1">
    <property type="entry name" value="BLR2558 PROTEIN"/>
    <property type="match status" value="1"/>
</dbReference>
<feature type="signal peptide" evidence="2">
    <location>
        <begin position="1"/>
        <end position="18"/>
    </location>
</feature>
<feature type="chain" id="PRO_5046599748" evidence="2">
    <location>
        <begin position="19"/>
        <end position="211"/>
    </location>
</feature>
<dbReference type="Proteomes" id="UP001429354">
    <property type="component" value="Unassembled WGS sequence"/>
</dbReference>
<dbReference type="PROSITE" id="PS51257">
    <property type="entry name" value="PROKAR_LIPOPROTEIN"/>
    <property type="match status" value="1"/>
</dbReference>
<evidence type="ECO:0000259" key="3">
    <source>
        <dbReference type="Pfam" id="PF13628"/>
    </source>
</evidence>
<sequence>MKIPLVAMSLLTVALATACKRNDPADTPAEAAARTEAAQPAATTEPATDTPAVAATPAAVTATSTPAVKDALVLGLLSAVDDHEIRLAQQAYEKKVTGAVLDYAKLMEKEHGDNLAQTKTLGAVSDGPEVQALKDKGASELAELGRKSGKEYEAAYVDAMVKGHTDVLALFDTRLLLLGSPGAIRNHLGTTREHLAMHLAEAQKLQGTPKP</sequence>
<comment type="caution">
    <text evidence="4">The sequence shown here is derived from an EMBL/GenBank/DDBJ whole genome shotgun (WGS) entry which is preliminary data.</text>
</comment>
<feature type="region of interest" description="Disordered" evidence="1">
    <location>
        <begin position="23"/>
        <end position="52"/>
    </location>
</feature>
<gene>
    <name evidence="4" type="ORF">DT603_14045</name>
</gene>
<dbReference type="RefSeq" id="WP_162350619.1">
    <property type="nucleotide sequence ID" value="NZ_QOVG01000010.1"/>
</dbReference>
<evidence type="ECO:0000256" key="1">
    <source>
        <dbReference type="SAM" id="MobiDB-lite"/>
    </source>
</evidence>
<proteinExistence type="predicted"/>